<dbReference type="InterPro" id="IPR005829">
    <property type="entry name" value="Sugar_transporter_CS"/>
</dbReference>
<dbReference type="PROSITE" id="PS00217">
    <property type="entry name" value="SUGAR_TRANSPORT_2"/>
    <property type="match status" value="1"/>
</dbReference>
<feature type="transmembrane region" description="Helical" evidence="5">
    <location>
        <begin position="157"/>
        <end position="176"/>
    </location>
</feature>
<evidence type="ECO:0000259" key="6">
    <source>
        <dbReference type="PROSITE" id="PS50850"/>
    </source>
</evidence>
<dbReference type="PANTHER" id="PTHR11662">
    <property type="entry name" value="SOLUTE CARRIER FAMILY 17"/>
    <property type="match status" value="1"/>
</dbReference>
<dbReference type="GO" id="GO:0016020">
    <property type="term" value="C:membrane"/>
    <property type="evidence" value="ECO:0007669"/>
    <property type="project" value="UniProtKB-SubCell"/>
</dbReference>
<keyword evidence="2 5" id="KW-0812">Transmembrane</keyword>
<feature type="transmembrane region" description="Helical" evidence="5">
    <location>
        <begin position="28"/>
        <end position="51"/>
    </location>
</feature>
<dbReference type="OrthoDB" id="2985014at2759"/>
<evidence type="ECO:0000256" key="4">
    <source>
        <dbReference type="ARBA" id="ARBA00023136"/>
    </source>
</evidence>
<dbReference type="SUPFAM" id="SSF103473">
    <property type="entry name" value="MFS general substrate transporter"/>
    <property type="match status" value="1"/>
</dbReference>
<feature type="transmembrane region" description="Helical" evidence="5">
    <location>
        <begin position="257"/>
        <end position="277"/>
    </location>
</feature>
<evidence type="ECO:0000313" key="8">
    <source>
        <dbReference type="Proteomes" id="UP000285301"/>
    </source>
</evidence>
<protein>
    <submittedName>
        <fullName evidence="7">Sialin-like protein</fullName>
    </submittedName>
</protein>
<evidence type="ECO:0000256" key="5">
    <source>
        <dbReference type="SAM" id="Phobius"/>
    </source>
</evidence>
<dbReference type="EMBL" id="NCKU01000476">
    <property type="protein sequence ID" value="RWS15377.1"/>
    <property type="molecule type" value="Genomic_DNA"/>
</dbReference>
<dbReference type="Pfam" id="PF07690">
    <property type="entry name" value="MFS_1"/>
    <property type="match status" value="1"/>
</dbReference>
<gene>
    <name evidence="7" type="ORF">B4U79_06565</name>
</gene>
<feature type="transmembrane region" description="Helical" evidence="5">
    <location>
        <begin position="90"/>
        <end position="111"/>
    </location>
</feature>
<evidence type="ECO:0000256" key="3">
    <source>
        <dbReference type="ARBA" id="ARBA00022989"/>
    </source>
</evidence>
<dbReference type="FunFam" id="1.20.1250.20:FF:000532">
    <property type="entry name" value="SLC (SoLute Carrier) homolog"/>
    <property type="match status" value="1"/>
</dbReference>
<feature type="transmembrane region" description="Helical" evidence="5">
    <location>
        <begin position="298"/>
        <end position="314"/>
    </location>
</feature>
<dbReference type="InterPro" id="IPR036259">
    <property type="entry name" value="MFS_trans_sf"/>
</dbReference>
<reference evidence="7 8" key="1">
    <citation type="journal article" date="2018" name="Gigascience">
        <title>Genomes of trombidid mites reveal novel predicted allergens and laterally-transferred genes associated with secondary metabolism.</title>
        <authorList>
            <person name="Dong X."/>
            <person name="Chaisiri K."/>
            <person name="Xia D."/>
            <person name="Armstrong S.D."/>
            <person name="Fang Y."/>
            <person name="Donnelly M.J."/>
            <person name="Kadowaki T."/>
            <person name="McGarry J.W."/>
            <person name="Darby A.C."/>
            <person name="Makepeace B.L."/>
        </authorList>
    </citation>
    <scope>NUCLEOTIDE SEQUENCE [LARGE SCALE GENOMIC DNA]</scope>
    <source>
        <strain evidence="7">UoL-WK</strain>
    </source>
</reference>
<accession>A0A443RJF7</accession>
<feature type="domain" description="Major facilitator superfamily (MFS) profile" evidence="6">
    <location>
        <begin position="1"/>
        <end position="413"/>
    </location>
</feature>
<feature type="transmembrane region" description="Helical" evidence="5">
    <location>
        <begin position="63"/>
        <end position="84"/>
    </location>
</feature>
<evidence type="ECO:0000256" key="2">
    <source>
        <dbReference type="ARBA" id="ARBA00022692"/>
    </source>
</evidence>
<sequence length="440" mass="48462">MPKSNSCCESKIEKLDFNEATVEECKSLWLRVKGVVLGAFYYGYFFIHLYGGQLALWLGARNIVGFSLLSAAILTILTPLSAYIDIIALIVLRIITGILQGVVTPGIYTIFSQWIPFKERSTALAFVDVGANSGTLITMLLSGILCKHGFAGGWPSVFYTFGTVGLFFSLIWWYAIHDTPEHHPRVDSAEIIYIQNNIDAMREARKPKIPWLKIVSSLPVWSIGIAKFCGQMGLMAFKTKLPAYMATVLHLPIDENGTINALIFICLIAGMSVTGFLSDYIERRKLLSKTMSRKLFETISYLIPAIAIAAIPFASKNETIVLMLLMLSMLAYGFHVGGDNPIVVDVAPDFSGSVYGFVAAFGSVPGFLAPLVIGYIIDLNPGNPLMWNYVFYMLAGLYFFGFLVFTAFATSETQSWGTANVLKCNKLCDCNNLCSCNSDV</sequence>
<evidence type="ECO:0000256" key="1">
    <source>
        <dbReference type="ARBA" id="ARBA00004141"/>
    </source>
</evidence>
<feature type="transmembrane region" description="Helical" evidence="5">
    <location>
        <begin position="211"/>
        <end position="237"/>
    </location>
</feature>
<keyword evidence="8" id="KW-1185">Reference proteome</keyword>
<dbReference type="STRING" id="1965070.A0A443RJF7"/>
<proteinExistence type="predicted"/>
<dbReference type="InterPro" id="IPR011701">
    <property type="entry name" value="MFS"/>
</dbReference>
<dbReference type="GO" id="GO:0022857">
    <property type="term" value="F:transmembrane transporter activity"/>
    <property type="evidence" value="ECO:0007669"/>
    <property type="project" value="InterPro"/>
</dbReference>
<keyword evidence="4 5" id="KW-0472">Membrane</keyword>
<feature type="transmembrane region" description="Helical" evidence="5">
    <location>
        <begin position="354"/>
        <end position="377"/>
    </location>
</feature>
<dbReference type="PANTHER" id="PTHR11662:SF399">
    <property type="entry name" value="FI19708P1-RELATED"/>
    <property type="match status" value="1"/>
</dbReference>
<dbReference type="InterPro" id="IPR050382">
    <property type="entry name" value="MFS_Na/Anion_cotransporter"/>
</dbReference>
<dbReference type="AlphaFoldDB" id="A0A443RJF7"/>
<dbReference type="InterPro" id="IPR020846">
    <property type="entry name" value="MFS_dom"/>
</dbReference>
<dbReference type="Proteomes" id="UP000285301">
    <property type="component" value="Unassembled WGS sequence"/>
</dbReference>
<dbReference type="Gene3D" id="1.20.1250.20">
    <property type="entry name" value="MFS general substrate transporter like domains"/>
    <property type="match status" value="2"/>
</dbReference>
<name>A0A443RJF7_9ACAR</name>
<feature type="transmembrane region" description="Helical" evidence="5">
    <location>
        <begin position="123"/>
        <end position="145"/>
    </location>
</feature>
<keyword evidence="3 5" id="KW-1133">Transmembrane helix</keyword>
<comment type="caution">
    <text evidence="7">The sequence shown here is derived from an EMBL/GenBank/DDBJ whole genome shotgun (WGS) entry which is preliminary data.</text>
</comment>
<organism evidence="7 8">
    <name type="scientific">Dinothrombium tinctorium</name>
    <dbReference type="NCBI Taxonomy" id="1965070"/>
    <lineage>
        <taxon>Eukaryota</taxon>
        <taxon>Metazoa</taxon>
        <taxon>Ecdysozoa</taxon>
        <taxon>Arthropoda</taxon>
        <taxon>Chelicerata</taxon>
        <taxon>Arachnida</taxon>
        <taxon>Acari</taxon>
        <taxon>Acariformes</taxon>
        <taxon>Trombidiformes</taxon>
        <taxon>Prostigmata</taxon>
        <taxon>Anystina</taxon>
        <taxon>Parasitengona</taxon>
        <taxon>Trombidioidea</taxon>
        <taxon>Trombidiidae</taxon>
        <taxon>Dinothrombium</taxon>
    </lineage>
</organism>
<feature type="transmembrane region" description="Helical" evidence="5">
    <location>
        <begin position="389"/>
        <end position="409"/>
    </location>
</feature>
<evidence type="ECO:0000313" key="7">
    <source>
        <dbReference type="EMBL" id="RWS15377.1"/>
    </source>
</evidence>
<feature type="transmembrane region" description="Helical" evidence="5">
    <location>
        <begin position="320"/>
        <end position="342"/>
    </location>
</feature>
<dbReference type="GO" id="GO:0006820">
    <property type="term" value="P:monoatomic anion transport"/>
    <property type="evidence" value="ECO:0007669"/>
    <property type="project" value="TreeGrafter"/>
</dbReference>
<dbReference type="PROSITE" id="PS50850">
    <property type="entry name" value="MFS"/>
    <property type="match status" value="1"/>
</dbReference>
<comment type="subcellular location">
    <subcellularLocation>
        <location evidence="1">Membrane</location>
        <topology evidence="1">Multi-pass membrane protein</topology>
    </subcellularLocation>
</comment>